<evidence type="ECO:0000313" key="2">
    <source>
        <dbReference type="Proteomes" id="UP000018004"/>
    </source>
</evidence>
<accession>V6SSX8</accession>
<protein>
    <submittedName>
        <fullName evidence="1">Uncharacterized protein</fullName>
    </submittedName>
</protein>
<organism evidence="1 2">
    <name type="scientific">Flavobacterium limnosediminis JC2902</name>
    <dbReference type="NCBI Taxonomy" id="1341181"/>
    <lineage>
        <taxon>Bacteria</taxon>
        <taxon>Pseudomonadati</taxon>
        <taxon>Bacteroidota</taxon>
        <taxon>Flavobacteriia</taxon>
        <taxon>Flavobacteriales</taxon>
        <taxon>Flavobacteriaceae</taxon>
        <taxon>Flavobacterium</taxon>
    </lineage>
</organism>
<comment type="caution">
    <text evidence="1">The sequence shown here is derived from an EMBL/GenBank/DDBJ whole genome shotgun (WGS) entry which is preliminary data.</text>
</comment>
<gene>
    <name evidence="1" type="ORF">FLJC2902T_00240</name>
</gene>
<dbReference type="Proteomes" id="UP000018004">
    <property type="component" value="Unassembled WGS sequence"/>
</dbReference>
<dbReference type="AlphaFoldDB" id="V6SSX8"/>
<proteinExistence type="predicted"/>
<name>V6SSX8_9FLAO</name>
<sequence>MIATIGLQELLFKINSKTLDKASFTIVYLHFIYYSEETLNSNF</sequence>
<dbReference type="EMBL" id="AVGG01000001">
    <property type="protein sequence ID" value="ESU29559.1"/>
    <property type="molecule type" value="Genomic_DNA"/>
</dbReference>
<keyword evidence="2" id="KW-1185">Reference proteome</keyword>
<evidence type="ECO:0000313" key="1">
    <source>
        <dbReference type="EMBL" id="ESU29559.1"/>
    </source>
</evidence>
<reference evidence="1 2" key="1">
    <citation type="submission" date="2013-08" db="EMBL/GenBank/DDBJ databases">
        <title>Flavobacterium limnosediminis JC2902 genome sequencing.</title>
        <authorList>
            <person name="Lee K."/>
            <person name="Yi H."/>
            <person name="Park S."/>
            <person name="Chun J."/>
        </authorList>
    </citation>
    <scope>NUCLEOTIDE SEQUENCE [LARGE SCALE GENOMIC DNA]</scope>
    <source>
        <strain evidence="1 2">JC2902</strain>
    </source>
</reference>
<dbReference type="STRING" id="1341181.FLJC2902T_00240"/>